<feature type="signal peptide" evidence="2">
    <location>
        <begin position="1"/>
        <end position="19"/>
    </location>
</feature>
<dbReference type="InterPro" id="IPR026444">
    <property type="entry name" value="Secre_tail"/>
</dbReference>
<evidence type="ECO:0000313" key="4">
    <source>
        <dbReference type="EMBL" id="TRW22351.1"/>
    </source>
</evidence>
<evidence type="ECO:0000256" key="2">
    <source>
        <dbReference type="SAM" id="SignalP"/>
    </source>
</evidence>
<evidence type="ECO:0000259" key="3">
    <source>
        <dbReference type="Pfam" id="PF18962"/>
    </source>
</evidence>
<keyword evidence="1 2" id="KW-0732">Signal</keyword>
<dbReference type="RefSeq" id="WP_143374768.1">
    <property type="nucleotide sequence ID" value="NZ_VJVZ01000013.1"/>
</dbReference>
<dbReference type="AlphaFoldDB" id="A0A552UVS9"/>
<organism evidence="4 5">
    <name type="scientific">Flavobacterium zepuense</name>
    <dbReference type="NCBI Taxonomy" id="2593302"/>
    <lineage>
        <taxon>Bacteria</taxon>
        <taxon>Pseudomonadati</taxon>
        <taxon>Bacteroidota</taxon>
        <taxon>Flavobacteriia</taxon>
        <taxon>Flavobacteriales</taxon>
        <taxon>Flavobacteriaceae</taxon>
        <taxon>Flavobacterium</taxon>
    </lineage>
</organism>
<reference evidence="4 5" key="1">
    <citation type="submission" date="2019-07" db="EMBL/GenBank/DDBJ databases">
        <title>Flavobacterium sp. nov., isolated from glacier ice.</title>
        <authorList>
            <person name="Liu Q."/>
            <person name="Xin Y.-H."/>
        </authorList>
    </citation>
    <scope>NUCLEOTIDE SEQUENCE [LARGE SCALE GENOMIC DNA]</scope>
    <source>
        <strain evidence="4 5">ZT4R6</strain>
    </source>
</reference>
<keyword evidence="5" id="KW-1185">Reference proteome</keyword>
<evidence type="ECO:0000313" key="5">
    <source>
        <dbReference type="Proteomes" id="UP000320643"/>
    </source>
</evidence>
<evidence type="ECO:0000256" key="1">
    <source>
        <dbReference type="ARBA" id="ARBA00022729"/>
    </source>
</evidence>
<dbReference type="EMBL" id="VJVZ01000013">
    <property type="protein sequence ID" value="TRW22351.1"/>
    <property type="molecule type" value="Genomic_DNA"/>
</dbReference>
<gene>
    <name evidence="4" type="ORF">FMM05_17755</name>
</gene>
<accession>A0A552UVS9</accession>
<dbReference type="NCBIfam" id="TIGR04183">
    <property type="entry name" value="Por_Secre_tail"/>
    <property type="match status" value="1"/>
</dbReference>
<feature type="chain" id="PRO_5022195439" evidence="2">
    <location>
        <begin position="20"/>
        <end position="383"/>
    </location>
</feature>
<name>A0A552UVS9_9FLAO</name>
<feature type="domain" description="Secretion system C-terminal sorting" evidence="3">
    <location>
        <begin position="312"/>
        <end position="377"/>
    </location>
</feature>
<dbReference type="Gene3D" id="2.60.40.3620">
    <property type="match status" value="1"/>
</dbReference>
<sequence>MMKKLLLFCAVFIAGTAISFGQITSMGIIGSATPGGWDTDTDMATADGVTYTLDNFTLTSGVVKFRSNDSWDAGDDWGGTTFPSGTGILNTGGVDIPVQPGLYDITFNVTTLAYNFEDVGGFDAVAIVGGSINAALATTNGINYFANNVALTAGDFAFKVNDAAVGWGSSSFPTGTAVEGSSIPVPENNYNITFNKETGAYAFTYVIISITGDAVGGWGTDVNMVTTDGVNYSVASQVFTTGEVKFRLNNAWDTTWGNASFPMGNATIVGNGGNMAIPAGTYAVIFNRVTGAFAFTEPTTGLTDIKAAKATVYPNPSSTAWTFNAGNDTINSVQVTDVTGKVIYNAAPNTTQANVSASSFAAGIYFARLTAGNAVQTIRIVKN</sequence>
<proteinExistence type="predicted"/>
<comment type="caution">
    <text evidence="4">The sequence shown here is derived from an EMBL/GenBank/DDBJ whole genome shotgun (WGS) entry which is preliminary data.</text>
</comment>
<protein>
    <submittedName>
        <fullName evidence="4">T9SS type A sorting domain-containing protein</fullName>
    </submittedName>
</protein>
<dbReference type="Proteomes" id="UP000320643">
    <property type="component" value="Unassembled WGS sequence"/>
</dbReference>
<dbReference type="OrthoDB" id="975117at2"/>
<dbReference type="Pfam" id="PF18962">
    <property type="entry name" value="Por_Secre_tail"/>
    <property type="match status" value="1"/>
</dbReference>